<keyword evidence="4" id="KW-1185">Reference proteome</keyword>
<sequence length="290" mass="33229">TGERLDKNAYQSVLSELEARESDLAIAAHLGQSLLEANEVLRQENAQILESFRQQIYELENERNLLRVRLDNVEHDYDNQIKELQTDIVSMRLCVQKQRHMYQQLENEKAAAVSDLTQQNQCLSRKLQEISENEARLKDELKSIRTQCAQRKTSIQDHFHVLDSLRIEITSLREEKTQLEAKLSAITEERDTLLVSLADSRWIQDEQNATVLKNKIKSQDVAIANLQARANNLQEDIKSLTKRQKENSEASVPATNAQPHRSLLAELAEQRLELLNGAVSSHHVLLTLPI</sequence>
<evidence type="ECO:0000256" key="2">
    <source>
        <dbReference type="SAM" id="Coils"/>
    </source>
</evidence>
<feature type="coiled-coil region" evidence="2">
    <location>
        <begin position="216"/>
        <end position="250"/>
    </location>
</feature>
<protein>
    <submittedName>
        <fullName evidence="3">Bicaudal D protein</fullName>
    </submittedName>
</protein>
<proteinExistence type="predicted"/>
<gene>
    <name evidence="3" type="ORF">FBUS_05748</name>
</gene>
<dbReference type="AlphaFoldDB" id="A0A8E0S1A0"/>
<evidence type="ECO:0000256" key="1">
    <source>
        <dbReference type="ARBA" id="ARBA00023054"/>
    </source>
</evidence>
<organism evidence="3 4">
    <name type="scientific">Fasciolopsis buskii</name>
    <dbReference type="NCBI Taxonomy" id="27845"/>
    <lineage>
        <taxon>Eukaryota</taxon>
        <taxon>Metazoa</taxon>
        <taxon>Spiralia</taxon>
        <taxon>Lophotrochozoa</taxon>
        <taxon>Platyhelminthes</taxon>
        <taxon>Trematoda</taxon>
        <taxon>Digenea</taxon>
        <taxon>Plagiorchiida</taxon>
        <taxon>Echinostomata</taxon>
        <taxon>Echinostomatoidea</taxon>
        <taxon>Fasciolidae</taxon>
        <taxon>Fasciolopsis</taxon>
    </lineage>
</organism>
<dbReference type="PANTHER" id="PTHR32123">
    <property type="entry name" value="BICD FAMILY-LIKE CARGO ADAPTER"/>
    <property type="match status" value="1"/>
</dbReference>
<feature type="coiled-coil region" evidence="2">
    <location>
        <begin position="49"/>
        <end position="189"/>
    </location>
</feature>
<name>A0A8E0S1A0_9TREM</name>
<dbReference type="OrthoDB" id="9451547at2759"/>
<comment type="caution">
    <text evidence="3">The sequence shown here is derived from an EMBL/GenBank/DDBJ whole genome shotgun (WGS) entry which is preliminary data.</text>
</comment>
<dbReference type="Proteomes" id="UP000728185">
    <property type="component" value="Unassembled WGS sequence"/>
</dbReference>
<feature type="non-terminal residue" evidence="3">
    <location>
        <position position="290"/>
    </location>
</feature>
<evidence type="ECO:0000313" key="3">
    <source>
        <dbReference type="EMBL" id="KAA0194089.1"/>
    </source>
</evidence>
<dbReference type="InterPro" id="IPR051149">
    <property type="entry name" value="Spindly/BICDR_Dynein_Adapter"/>
</dbReference>
<accession>A0A8E0S1A0</accession>
<dbReference type="EMBL" id="LUCM01004623">
    <property type="protein sequence ID" value="KAA0194089.1"/>
    <property type="molecule type" value="Genomic_DNA"/>
</dbReference>
<keyword evidence="1 2" id="KW-0175">Coiled coil</keyword>
<reference evidence="3" key="1">
    <citation type="submission" date="2019-05" db="EMBL/GenBank/DDBJ databases">
        <title>Annotation for the trematode Fasciolopsis buski.</title>
        <authorList>
            <person name="Choi Y.-J."/>
        </authorList>
    </citation>
    <scope>NUCLEOTIDE SEQUENCE</scope>
    <source>
        <strain evidence="3">HT</strain>
        <tissue evidence="3">Whole worm</tissue>
    </source>
</reference>
<evidence type="ECO:0000313" key="4">
    <source>
        <dbReference type="Proteomes" id="UP000728185"/>
    </source>
</evidence>
<dbReference type="PANTHER" id="PTHR32123:SF13">
    <property type="entry name" value="BICAUDAL D-RELATED PROTEIN HOMOLOG"/>
    <property type="match status" value="1"/>
</dbReference>